<dbReference type="AlphaFoldDB" id="A0A9W9MBA3"/>
<evidence type="ECO:0000313" key="1">
    <source>
        <dbReference type="EMBL" id="KAJ5193987.1"/>
    </source>
</evidence>
<name>A0A9W9MBA3_9EURO</name>
<dbReference type="EMBL" id="JAPQKP010000004">
    <property type="protein sequence ID" value="KAJ5193987.1"/>
    <property type="molecule type" value="Genomic_DNA"/>
</dbReference>
<gene>
    <name evidence="1" type="ORF">N7472_006453</name>
</gene>
<sequence length="63" mass="7342">MKLEKEYVNKETELNYAGDNMEDVAVKITRDGDGYAFERYKMRECQPSAWPYMSSQDVLAGLR</sequence>
<proteinExistence type="predicted"/>
<accession>A0A9W9MBA3</accession>
<reference evidence="1" key="2">
    <citation type="journal article" date="2023" name="IMA Fungus">
        <title>Comparative genomic study of the Penicillium genus elucidates a diverse pangenome and 15 lateral gene transfer events.</title>
        <authorList>
            <person name="Petersen C."/>
            <person name="Sorensen T."/>
            <person name="Nielsen M.R."/>
            <person name="Sondergaard T.E."/>
            <person name="Sorensen J.L."/>
            <person name="Fitzpatrick D.A."/>
            <person name="Frisvad J.C."/>
            <person name="Nielsen K.L."/>
        </authorList>
    </citation>
    <scope>NUCLEOTIDE SEQUENCE</scope>
    <source>
        <strain evidence="1">IBT 16849</strain>
    </source>
</reference>
<dbReference type="OrthoDB" id="10453711at2759"/>
<protein>
    <submittedName>
        <fullName evidence="1">Uncharacterized protein</fullName>
    </submittedName>
</protein>
<keyword evidence="2" id="KW-1185">Reference proteome</keyword>
<reference evidence="1" key="1">
    <citation type="submission" date="2022-11" db="EMBL/GenBank/DDBJ databases">
        <authorList>
            <person name="Petersen C."/>
        </authorList>
    </citation>
    <scope>NUCLEOTIDE SEQUENCE</scope>
    <source>
        <strain evidence="1">IBT 16849</strain>
    </source>
</reference>
<evidence type="ECO:0000313" key="2">
    <source>
        <dbReference type="Proteomes" id="UP001150879"/>
    </source>
</evidence>
<dbReference type="Proteomes" id="UP001150879">
    <property type="component" value="Unassembled WGS sequence"/>
</dbReference>
<organism evidence="1 2">
    <name type="scientific">Penicillium cf. griseofulvum</name>
    <dbReference type="NCBI Taxonomy" id="2972120"/>
    <lineage>
        <taxon>Eukaryota</taxon>
        <taxon>Fungi</taxon>
        <taxon>Dikarya</taxon>
        <taxon>Ascomycota</taxon>
        <taxon>Pezizomycotina</taxon>
        <taxon>Eurotiomycetes</taxon>
        <taxon>Eurotiomycetidae</taxon>
        <taxon>Eurotiales</taxon>
        <taxon>Aspergillaceae</taxon>
        <taxon>Penicillium</taxon>
    </lineage>
</organism>
<comment type="caution">
    <text evidence="1">The sequence shown here is derived from an EMBL/GenBank/DDBJ whole genome shotgun (WGS) entry which is preliminary data.</text>
</comment>